<evidence type="ECO:0000256" key="1">
    <source>
        <dbReference type="SAM" id="SignalP"/>
    </source>
</evidence>
<evidence type="ECO:0000313" key="3">
    <source>
        <dbReference type="Proteomes" id="UP000308005"/>
    </source>
</evidence>
<dbReference type="Proteomes" id="UP000308005">
    <property type="component" value="Unassembled WGS sequence"/>
</dbReference>
<name>A0A4S9TEB8_AURPU</name>
<feature type="chain" id="PRO_5020336478" description="Secreted protein" evidence="1">
    <location>
        <begin position="22"/>
        <end position="145"/>
    </location>
</feature>
<keyword evidence="1" id="KW-0732">Signal</keyword>
<gene>
    <name evidence="2" type="ORF">D6C91_03917</name>
</gene>
<accession>A0A4S9TEB8</accession>
<proteinExistence type="predicted"/>
<comment type="caution">
    <text evidence="2">The sequence shown here is derived from an EMBL/GenBank/DDBJ whole genome shotgun (WGS) entry which is preliminary data.</text>
</comment>
<evidence type="ECO:0000313" key="2">
    <source>
        <dbReference type="EMBL" id="THZ22698.1"/>
    </source>
</evidence>
<evidence type="ECO:0008006" key="4">
    <source>
        <dbReference type="Google" id="ProtNLM"/>
    </source>
</evidence>
<reference evidence="2 3" key="1">
    <citation type="submission" date="2018-10" db="EMBL/GenBank/DDBJ databases">
        <title>Fifty Aureobasidium pullulans genomes reveal a recombining polyextremotolerant generalist.</title>
        <authorList>
            <person name="Gostincar C."/>
            <person name="Turk M."/>
            <person name="Zajc J."/>
            <person name="Gunde-Cimerman N."/>
        </authorList>
    </citation>
    <scope>NUCLEOTIDE SEQUENCE [LARGE SCALE GENOMIC DNA]</scope>
    <source>
        <strain evidence="2 3">EXF-3863</strain>
    </source>
</reference>
<dbReference type="AlphaFoldDB" id="A0A4S9TEB8"/>
<protein>
    <recommendedName>
        <fullName evidence="4">Secreted protein</fullName>
    </recommendedName>
</protein>
<dbReference type="EMBL" id="QZBM01000134">
    <property type="protein sequence ID" value="THZ22698.1"/>
    <property type="molecule type" value="Genomic_DNA"/>
</dbReference>
<organism evidence="2 3">
    <name type="scientific">Aureobasidium pullulans</name>
    <name type="common">Black yeast</name>
    <name type="synonym">Pullularia pullulans</name>
    <dbReference type="NCBI Taxonomy" id="5580"/>
    <lineage>
        <taxon>Eukaryota</taxon>
        <taxon>Fungi</taxon>
        <taxon>Dikarya</taxon>
        <taxon>Ascomycota</taxon>
        <taxon>Pezizomycotina</taxon>
        <taxon>Dothideomycetes</taxon>
        <taxon>Dothideomycetidae</taxon>
        <taxon>Dothideales</taxon>
        <taxon>Saccotheciaceae</taxon>
        <taxon>Aureobasidium</taxon>
    </lineage>
</organism>
<sequence>MAEIALLLIFTCALMAYPTSACVRVVVDMTKRQQFIICLVLQSRLLSPSCCFPKVHLNLRPSVLHYLYILTQRPLLHHHRFIARRWWSSGMAPTRVWHPLAATKGPWFDSRLRRPTSLDTPPIQRNETIKLVAFSPLNGPFTTRP</sequence>
<feature type="signal peptide" evidence="1">
    <location>
        <begin position="1"/>
        <end position="21"/>
    </location>
</feature>